<dbReference type="InterPro" id="IPR036188">
    <property type="entry name" value="FAD/NAD-bd_sf"/>
</dbReference>
<reference evidence="4 5" key="1">
    <citation type="submission" date="2017-09" db="EMBL/GenBank/DDBJ databases">
        <authorList>
            <person name="Ehlers B."/>
            <person name="Leendertz F.H."/>
        </authorList>
    </citation>
    <scope>NUCLEOTIDE SEQUENCE [LARGE SCALE GENOMIC DNA]</scope>
    <source>
        <strain evidence="4 5">CGMCC 1.12662</strain>
    </source>
</reference>
<name>A0A285HVW9_9RHOB</name>
<dbReference type="GO" id="GO:0016491">
    <property type="term" value="F:oxidoreductase activity"/>
    <property type="evidence" value="ECO:0007669"/>
    <property type="project" value="UniProtKB-KW"/>
</dbReference>
<evidence type="ECO:0000313" key="6">
    <source>
        <dbReference type="Proteomes" id="UP000231702"/>
    </source>
</evidence>
<gene>
    <name evidence="3" type="ORF">CVM39_12585</name>
    <name evidence="4" type="ORF">SAMN06297129_0644</name>
</gene>
<evidence type="ECO:0000259" key="2">
    <source>
        <dbReference type="Pfam" id="PF01266"/>
    </source>
</evidence>
<dbReference type="InterPro" id="IPR006076">
    <property type="entry name" value="FAD-dep_OxRdtase"/>
</dbReference>
<reference evidence="3 6" key="2">
    <citation type="journal article" date="2018" name="Int. J. Syst. Evol. Microbiol.">
        <title>Pseudooceanicola lipolyticus sp. nov., a marine alphaproteobacterium, reclassification of Oceanicola flagellatus as Pseudooceanicola flagellatus comb. nov. and emended description of the genus Pseudooceanicola.</title>
        <authorList>
            <person name="Huang M.-M."/>
            <person name="Guo L.-L."/>
            <person name="Wu Y.-H."/>
            <person name="Lai Q.-L."/>
            <person name="Shao Z.-Z."/>
            <person name="Wang C.-S."/>
            <person name="Wu M."/>
            <person name="Xu X.-W."/>
        </authorList>
    </citation>
    <scope>NUCLEOTIDE SEQUENCE [LARGE SCALE GENOMIC DNA]</scope>
    <source>
        <strain evidence="3 6">Ar-45</strain>
    </source>
</reference>
<dbReference type="RefSeq" id="WP_097144413.1">
    <property type="nucleotide sequence ID" value="NZ_OBEA01000001.1"/>
</dbReference>
<dbReference type="Gene3D" id="3.50.50.60">
    <property type="entry name" value="FAD/NAD(P)-binding domain"/>
    <property type="match status" value="1"/>
</dbReference>
<evidence type="ECO:0000313" key="3">
    <source>
        <dbReference type="EMBL" id="PJE27423.1"/>
    </source>
</evidence>
<dbReference type="AlphaFoldDB" id="A0A285HVW9"/>
<dbReference type="SUPFAM" id="SSF51905">
    <property type="entry name" value="FAD/NAD(P)-binding domain"/>
    <property type="match status" value="1"/>
</dbReference>
<dbReference type="Proteomes" id="UP000231702">
    <property type="component" value="Unassembled WGS sequence"/>
</dbReference>
<organism evidence="4 5">
    <name type="scientific">Pseudooceanicola antarcticus</name>
    <dbReference type="NCBI Taxonomy" id="1247613"/>
    <lineage>
        <taxon>Bacteria</taxon>
        <taxon>Pseudomonadati</taxon>
        <taxon>Pseudomonadota</taxon>
        <taxon>Alphaproteobacteria</taxon>
        <taxon>Rhodobacterales</taxon>
        <taxon>Paracoccaceae</taxon>
        <taxon>Pseudooceanicola</taxon>
    </lineage>
</organism>
<dbReference type="Proteomes" id="UP000231655">
    <property type="component" value="Unassembled WGS sequence"/>
</dbReference>
<dbReference type="Pfam" id="PF01266">
    <property type="entry name" value="DAO"/>
    <property type="match status" value="1"/>
</dbReference>
<evidence type="ECO:0000313" key="5">
    <source>
        <dbReference type="Proteomes" id="UP000231655"/>
    </source>
</evidence>
<dbReference type="Gene3D" id="3.30.9.10">
    <property type="entry name" value="D-Amino Acid Oxidase, subunit A, domain 2"/>
    <property type="match status" value="1"/>
</dbReference>
<dbReference type="GO" id="GO:0005737">
    <property type="term" value="C:cytoplasm"/>
    <property type="evidence" value="ECO:0007669"/>
    <property type="project" value="TreeGrafter"/>
</dbReference>
<dbReference type="PANTHER" id="PTHR13847">
    <property type="entry name" value="SARCOSINE DEHYDROGENASE-RELATED"/>
    <property type="match status" value="1"/>
</dbReference>
<evidence type="ECO:0000256" key="1">
    <source>
        <dbReference type="ARBA" id="ARBA00023002"/>
    </source>
</evidence>
<keyword evidence="1" id="KW-0560">Oxidoreductase</keyword>
<sequence length="376" mass="40724">MQKSYDVLVVGAGIAGLSLAAALSETARVAVLEREAGPGRHASGRAAALLRLLHSHDELRGLTEASLPFLMDRHPEIDGAPLLKSRGLLLLAREDQLPLMSHVETRARGLLRRLDRQDLLTLVPQLRYGYAGGALIEEGARDIDVPRLMEVFRRRFAAHGGDLYCSAEVSDMWRQDGLWRVQSAAGPFSAPVVVNAAGAWADGLARMAGVAPIGIDAMRRTVLEVEVREAERLAELPMIVDMDMHFYLKPEGGMVLLSPADETSAKPGDVVHEDLDVTLCLDRIRACFDLEILDVKRIWAGLRSYAPDRMPVLGFDAGRPGFYWLAAQGSSGIQTAPAVARFAAAQITGSAAVLPGADLQQLERRVSPARFAEAAL</sequence>
<feature type="domain" description="FAD dependent oxidoreductase" evidence="2">
    <location>
        <begin position="6"/>
        <end position="345"/>
    </location>
</feature>
<protein>
    <submittedName>
        <fullName evidence="4">D-arginine dehydrogenase</fullName>
    </submittedName>
    <submittedName>
        <fullName evidence="3">FAD-binding oxidoreductase</fullName>
    </submittedName>
</protein>
<keyword evidence="6" id="KW-1185">Reference proteome</keyword>
<proteinExistence type="predicted"/>
<dbReference type="PANTHER" id="PTHR13847:SF287">
    <property type="entry name" value="FAD-DEPENDENT OXIDOREDUCTASE DOMAIN-CONTAINING PROTEIN 1"/>
    <property type="match status" value="1"/>
</dbReference>
<dbReference type="OrthoDB" id="7421214at2"/>
<dbReference type="EMBL" id="OBEA01000001">
    <property type="protein sequence ID" value="SNY39807.1"/>
    <property type="molecule type" value="Genomic_DNA"/>
</dbReference>
<evidence type="ECO:0000313" key="4">
    <source>
        <dbReference type="EMBL" id="SNY39807.1"/>
    </source>
</evidence>
<accession>A0A285HVW9</accession>
<dbReference type="EMBL" id="PGTD01000017">
    <property type="protein sequence ID" value="PJE27423.1"/>
    <property type="molecule type" value="Genomic_DNA"/>
</dbReference>